<proteinExistence type="predicted"/>
<gene>
    <name evidence="2" type="ORF">DIT71_01265</name>
</gene>
<dbReference type="AlphaFoldDB" id="A0A2V3ZNT0"/>
<sequence>MAQVELNGKTVECMRGDITRQDDIEAVVNAANAQLMPGGGVAGALHFAAGPALAEECRPMAPIRPGEAVISGAHNLPNQFVIHCLGPVYGVDEPSDYWLAECYRNALELADSKGIESVAFPAISAGSFGYPIEAAADVALAAVKQVLPRLDNVTRVRFVLFSGSDEQVFSSRLLSTIE</sequence>
<dbReference type="PANTHER" id="PTHR11106:SF27">
    <property type="entry name" value="MACRO DOMAIN-CONTAINING PROTEIN"/>
    <property type="match status" value="1"/>
</dbReference>
<dbReference type="InterPro" id="IPR043472">
    <property type="entry name" value="Macro_dom-like"/>
</dbReference>
<organism evidence="2 3">
    <name type="scientific">Marinobacter vulgaris</name>
    <dbReference type="NCBI Taxonomy" id="1928331"/>
    <lineage>
        <taxon>Bacteria</taxon>
        <taxon>Pseudomonadati</taxon>
        <taxon>Pseudomonadota</taxon>
        <taxon>Gammaproteobacteria</taxon>
        <taxon>Pseudomonadales</taxon>
        <taxon>Marinobacteraceae</taxon>
        <taxon>Marinobacter</taxon>
    </lineage>
</organism>
<evidence type="ECO:0000313" key="2">
    <source>
        <dbReference type="EMBL" id="PXX93461.1"/>
    </source>
</evidence>
<feature type="domain" description="Macro" evidence="1">
    <location>
        <begin position="1"/>
        <end position="177"/>
    </location>
</feature>
<dbReference type="OrthoDB" id="6194521at2"/>
<dbReference type="PROSITE" id="PS51154">
    <property type="entry name" value="MACRO"/>
    <property type="match status" value="1"/>
</dbReference>
<accession>A0A2V3ZNT0</accession>
<dbReference type="SUPFAM" id="SSF52949">
    <property type="entry name" value="Macro domain-like"/>
    <property type="match status" value="1"/>
</dbReference>
<dbReference type="PANTHER" id="PTHR11106">
    <property type="entry name" value="GANGLIOSIDE INDUCED DIFFERENTIATION ASSOCIATED PROTEIN 2-RELATED"/>
    <property type="match status" value="1"/>
</dbReference>
<dbReference type="Gene3D" id="3.40.220.10">
    <property type="entry name" value="Leucine Aminopeptidase, subunit E, domain 1"/>
    <property type="match status" value="1"/>
</dbReference>
<reference evidence="3" key="1">
    <citation type="submission" date="2018-05" db="EMBL/GenBank/DDBJ databases">
        <authorList>
            <person name="Lu D."/>
        </authorList>
    </citation>
    <scope>NUCLEOTIDE SEQUENCE [LARGE SCALE GENOMIC DNA]</scope>
    <source>
        <strain evidence="3">F01</strain>
    </source>
</reference>
<dbReference type="EMBL" id="QFWX01000001">
    <property type="protein sequence ID" value="PXX93461.1"/>
    <property type="molecule type" value="Genomic_DNA"/>
</dbReference>
<protein>
    <submittedName>
        <fullName evidence="2">RNase III inhibitor</fullName>
    </submittedName>
</protein>
<comment type="caution">
    <text evidence="2">The sequence shown here is derived from an EMBL/GenBank/DDBJ whole genome shotgun (WGS) entry which is preliminary data.</text>
</comment>
<evidence type="ECO:0000259" key="1">
    <source>
        <dbReference type="PROSITE" id="PS51154"/>
    </source>
</evidence>
<dbReference type="RefSeq" id="WP_114611388.1">
    <property type="nucleotide sequence ID" value="NZ_QFWX01000001.1"/>
</dbReference>
<dbReference type="SMART" id="SM00506">
    <property type="entry name" value="A1pp"/>
    <property type="match status" value="1"/>
</dbReference>
<evidence type="ECO:0000313" key="3">
    <source>
        <dbReference type="Proteomes" id="UP000253987"/>
    </source>
</evidence>
<reference evidence="2 3" key="2">
    <citation type="submission" date="2018-06" db="EMBL/GenBank/DDBJ databases">
        <title>Marinobactersediminissp. nov, a moderately halophilic bacterium isolated from marine solar saltern.</title>
        <authorList>
            <person name="Zhang Y."/>
        </authorList>
    </citation>
    <scope>NUCLEOTIDE SEQUENCE [LARGE SCALE GENOMIC DNA]</scope>
    <source>
        <strain evidence="2 3">F01</strain>
    </source>
</reference>
<dbReference type="Pfam" id="PF01661">
    <property type="entry name" value="Macro"/>
    <property type="match status" value="1"/>
</dbReference>
<keyword evidence="3" id="KW-1185">Reference proteome</keyword>
<name>A0A2V3ZNT0_9GAMM</name>
<dbReference type="InterPro" id="IPR002589">
    <property type="entry name" value="Macro_dom"/>
</dbReference>
<dbReference type="Proteomes" id="UP000253987">
    <property type="component" value="Unassembled WGS sequence"/>
</dbReference>